<protein>
    <submittedName>
        <fullName evidence="2">RNAse H</fullName>
    </submittedName>
</protein>
<dbReference type="InterPro" id="IPR027843">
    <property type="entry name" value="DUF4440"/>
</dbReference>
<dbReference type="STRING" id="1385511.GCA_000425225_00544"/>
<proteinExistence type="predicted"/>
<feature type="domain" description="DUF4440" evidence="1">
    <location>
        <begin position="12"/>
        <end position="111"/>
    </location>
</feature>
<accession>A0A0A5G049</accession>
<dbReference type="Gene3D" id="3.10.450.50">
    <property type="match status" value="1"/>
</dbReference>
<comment type="caution">
    <text evidence="2">The sequence shown here is derived from an EMBL/GenBank/DDBJ whole genome shotgun (WGS) entry which is preliminary data.</text>
</comment>
<dbReference type="InterPro" id="IPR032710">
    <property type="entry name" value="NTF2-like_dom_sf"/>
</dbReference>
<dbReference type="Proteomes" id="UP000030403">
    <property type="component" value="Unassembled WGS sequence"/>
</dbReference>
<gene>
    <name evidence="2" type="ORF">N783_14625</name>
</gene>
<dbReference type="eggNOG" id="COG4994">
    <property type="taxonomic scope" value="Bacteria"/>
</dbReference>
<dbReference type="RefSeq" id="WP_027448004.1">
    <property type="nucleotide sequence ID" value="NZ_AVPF01000040.1"/>
</dbReference>
<evidence type="ECO:0000259" key="1">
    <source>
        <dbReference type="Pfam" id="PF14534"/>
    </source>
</evidence>
<dbReference type="Pfam" id="PF14534">
    <property type="entry name" value="DUF4440"/>
    <property type="match status" value="1"/>
</dbReference>
<dbReference type="SUPFAM" id="SSF54427">
    <property type="entry name" value="NTF2-like"/>
    <property type="match status" value="1"/>
</dbReference>
<evidence type="ECO:0000313" key="2">
    <source>
        <dbReference type="EMBL" id="KGX85424.1"/>
    </source>
</evidence>
<dbReference type="OrthoDB" id="121974at2"/>
<reference evidence="2 3" key="1">
    <citation type="submission" date="2013-08" db="EMBL/GenBank/DDBJ databases">
        <authorList>
            <person name="Huang J."/>
            <person name="Wang G."/>
        </authorList>
    </citation>
    <scope>NUCLEOTIDE SEQUENCE [LARGE SCALE GENOMIC DNA]</scope>
    <source>
        <strain evidence="2 3">BH030004</strain>
    </source>
</reference>
<dbReference type="AlphaFoldDB" id="A0A0A5G049"/>
<sequence>MTNHEQIKDEIYALETKLLKPEIRASRDELDQLIADDFWEFGSSGESFGKENVLERLPKVKRAEGFSVSDFDARLLASDVVLTTFKTYKASKDQHALRSSIWKKNNGHWQMTFHQGTLIVQ</sequence>
<keyword evidence="3" id="KW-1185">Reference proteome</keyword>
<name>A0A0A5G049_9BACI</name>
<evidence type="ECO:0000313" key="3">
    <source>
        <dbReference type="Proteomes" id="UP000030403"/>
    </source>
</evidence>
<dbReference type="EMBL" id="AVPF01000040">
    <property type="protein sequence ID" value="KGX85424.1"/>
    <property type="molecule type" value="Genomic_DNA"/>
</dbReference>
<organism evidence="2 3">
    <name type="scientific">Pontibacillus marinus BH030004 = DSM 16465</name>
    <dbReference type="NCBI Taxonomy" id="1385511"/>
    <lineage>
        <taxon>Bacteria</taxon>
        <taxon>Bacillati</taxon>
        <taxon>Bacillota</taxon>
        <taxon>Bacilli</taxon>
        <taxon>Bacillales</taxon>
        <taxon>Bacillaceae</taxon>
        <taxon>Pontibacillus</taxon>
    </lineage>
</organism>